<keyword evidence="2" id="KW-0614">Plasmid</keyword>
<proteinExistence type="predicted"/>
<dbReference type="RefSeq" id="WP_031414792.1">
    <property type="nucleotide sequence ID" value="NZ_CP011076.1"/>
</dbReference>
<name>A0A0F7EIU8_BRELA</name>
<feature type="signal peptide" evidence="1">
    <location>
        <begin position="1"/>
        <end position="25"/>
    </location>
</feature>
<accession>A0A0F7EIU8</accession>
<sequence length="87" mass="9405">MKKSILLASLVTVLATSFGITSVDASSKQSTIDIFATCKEETVFYKPGIYIPHVIKSGSVYLEMKSITNHPDGSSTVLYVQKSGCNK</sequence>
<organism evidence="2">
    <name type="scientific">Brevibacillus laterosporus</name>
    <name type="common">Bacillus laterosporus</name>
    <dbReference type="NCBI Taxonomy" id="1465"/>
    <lineage>
        <taxon>Bacteria</taxon>
        <taxon>Bacillati</taxon>
        <taxon>Bacillota</taxon>
        <taxon>Bacilli</taxon>
        <taxon>Bacillales</taxon>
        <taxon>Paenibacillaceae</taxon>
        <taxon>Brevibacillus</taxon>
    </lineage>
</organism>
<protein>
    <recommendedName>
        <fullName evidence="3">DUF2790 domain-containing protein</fullName>
    </recommendedName>
</protein>
<geneLocation type="plasmid" evidence="2">
    <name>unnamed2</name>
</geneLocation>
<evidence type="ECO:0008006" key="3">
    <source>
        <dbReference type="Google" id="ProtNLM"/>
    </source>
</evidence>
<gene>
    <name evidence="2" type="ORF">EX87_18835</name>
</gene>
<dbReference type="AlphaFoldDB" id="A0A0F7EIU8"/>
<dbReference type="EMBL" id="CP011076">
    <property type="protein sequence ID" value="AKF95697.1"/>
    <property type="molecule type" value="Genomic_DNA"/>
</dbReference>
<evidence type="ECO:0000313" key="2">
    <source>
        <dbReference type="EMBL" id="AKF95697.1"/>
    </source>
</evidence>
<feature type="chain" id="PRO_5002515293" description="DUF2790 domain-containing protein" evidence="1">
    <location>
        <begin position="26"/>
        <end position="87"/>
    </location>
</feature>
<keyword evidence="1" id="KW-0732">Signal</keyword>
<evidence type="ECO:0000256" key="1">
    <source>
        <dbReference type="SAM" id="SignalP"/>
    </source>
</evidence>
<reference evidence="2" key="1">
    <citation type="submission" date="2015-03" db="EMBL/GenBank/DDBJ databases">
        <title>MIGS Cultured Bacterial/Archaeal sample from Brevibacillus laterosporus.</title>
        <authorList>
            <person name="Zeng D."/>
            <person name="Zhu L."/>
            <person name="Dong G."/>
            <person name="Ye W."/>
            <person name="Ren D."/>
            <person name="Wu L."/>
            <person name="Xu J."/>
            <person name="Li G."/>
            <person name="Guo L."/>
        </authorList>
    </citation>
    <scope>NUCLEOTIDE SEQUENCE</scope>
    <source>
        <strain evidence="2">B9</strain>
        <plasmid evidence="2">unnamed2</plasmid>
    </source>
</reference>